<dbReference type="PANTHER" id="PTHR30204:SF69">
    <property type="entry name" value="MERR-FAMILY TRANSCRIPTIONAL REGULATOR"/>
    <property type="match status" value="1"/>
</dbReference>
<dbReference type="InterPro" id="IPR000551">
    <property type="entry name" value="MerR-type_HTH_dom"/>
</dbReference>
<evidence type="ECO:0000256" key="5">
    <source>
        <dbReference type="SAM" id="Coils"/>
    </source>
</evidence>
<reference evidence="7" key="1">
    <citation type="submission" date="2024-03" db="EMBL/GenBank/DDBJ databases">
        <title>Human intestinal bacterial collection.</title>
        <authorList>
            <person name="Pauvert C."/>
            <person name="Hitch T.C.A."/>
            <person name="Clavel T."/>
        </authorList>
    </citation>
    <scope>NUCLEOTIDE SEQUENCE [LARGE SCALE GENOMIC DNA]</scope>
    <source>
        <strain evidence="7">CLA-AA-H89B</strain>
    </source>
</reference>
<dbReference type="Pfam" id="PF13411">
    <property type="entry name" value="MerR_1"/>
    <property type="match status" value="1"/>
</dbReference>
<accession>A0ABV1H5H0</accession>
<keyword evidence="1" id="KW-0678">Repressor</keyword>
<evidence type="ECO:0000256" key="2">
    <source>
        <dbReference type="ARBA" id="ARBA00023015"/>
    </source>
</evidence>
<dbReference type="Proteomes" id="UP001546774">
    <property type="component" value="Unassembled WGS sequence"/>
</dbReference>
<dbReference type="InterPro" id="IPR047057">
    <property type="entry name" value="MerR_fam"/>
</dbReference>
<keyword evidence="2" id="KW-0805">Transcription regulation</keyword>
<sequence>MIYTVGEMAKMLDVPASTLRYYDKEGLLPFVERSPGGIRMFQESDYGWLKIISCLKKAGMPLKDIREYINLALQGDETIEQRLELFYKQREILRAQMAELQETLDTLDYKCWYYETAKEAGSTHAPETIPLKKIPAKYRKTRRRLHNED</sequence>
<evidence type="ECO:0000313" key="8">
    <source>
        <dbReference type="Proteomes" id="UP001546774"/>
    </source>
</evidence>
<comment type="caution">
    <text evidence="7">The sequence shown here is derived from an EMBL/GenBank/DDBJ whole genome shotgun (WGS) entry which is preliminary data.</text>
</comment>
<keyword evidence="4" id="KW-0804">Transcription</keyword>
<dbReference type="SMART" id="SM00422">
    <property type="entry name" value="HTH_MERR"/>
    <property type="match status" value="1"/>
</dbReference>
<proteinExistence type="predicted"/>
<keyword evidence="5" id="KW-0175">Coiled coil</keyword>
<organism evidence="7 8">
    <name type="scientific">Lachnospira intestinalis</name>
    <dbReference type="NCBI Taxonomy" id="3133158"/>
    <lineage>
        <taxon>Bacteria</taxon>
        <taxon>Bacillati</taxon>
        <taxon>Bacillota</taxon>
        <taxon>Clostridia</taxon>
        <taxon>Lachnospirales</taxon>
        <taxon>Lachnospiraceae</taxon>
        <taxon>Lachnospira</taxon>
    </lineage>
</organism>
<dbReference type="Gene3D" id="1.10.1660.10">
    <property type="match status" value="1"/>
</dbReference>
<dbReference type="EMBL" id="JBBMFS010000004">
    <property type="protein sequence ID" value="MEQ2554561.1"/>
    <property type="molecule type" value="Genomic_DNA"/>
</dbReference>
<feature type="domain" description="HTH merR-type" evidence="6">
    <location>
        <begin position="1"/>
        <end position="71"/>
    </location>
</feature>
<evidence type="ECO:0000256" key="1">
    <source>
        <dbReference type="ARBA" id="ARBA00022491"/>
    </source>
</evidence>
<dbReference type="PANTHER" id="PTHR30204">
    <property type="entry name" value="REDOX-CYCLING DRUG-SENSING TRANSCRIPTIONAL ACTIVATOR SOXR"/>
    <property type="match status" value="1"/>
</dbReference>
<dbReference type="PROSITE" id="PS50937">
    <property type="entry name" value="HTH_MERR_2"/>
    <property type="match status" value="1"/>
</dbReference>
<keyword evidence="8" id="KW-1185">Reference proteome</keyword>
<protein>
    <submittedName>
        <fullName evidence="7">MerR family transcriptional regulator</fullName>
    </submittedName>
</protein>
<feature type="coiled-coil region" evidence="5">
    <location>
        <begin position="83"/>
        <end position="110"/>
    </location>
</feature>
<dbReference type="CDD" id="cd01109">
    <property type="entry name" value="HTH_YyaN"/>
    <property type="match status" value="1"/>
</dbReference>
<dbReference type="SUPFAM" id="SSF46955">
    <property type="entry name" value="Putative DNA-binding domain"/>
    <property type="match status" value="1"/>
</dbReference>
<evidence type="ECO:0000256" key="3">
    <source>
        <dbReference type="ARBA" id="ARBA00023125"/>
    </source>
</evidence>
<name>A0ABV1H5H0_9FIRM</name>
<dbReference type="PRINTS" id="PR00040">
    <property type="entry name" value="HTHMERR"/>
</dbReference>
<keyword evidence="3" id="KW-0238">DNA-binding</keyword>
<gene>
    <name evidence="7" type="ORF">WMO37_05930</name>
</gene>
<evidence type="ECO:0000256" key="4">
    <source>
        <dbReference type="ARBA" id="ARBA00023163"/>
    </source>
</evidence>
<evidence type="ECO:0000313" key="7">
    <source>
        <dbReference type="EMBL" id="MEQ2554561.1"/>
    </source>
</evidence>
<evidence type="ECO:0000259" key="6">
    <source>
        <dbReference type="PROSITE" id="PS50937"/>
    </source>
</evidence>
<dbReference type="InterPro" id="IPR009061">
    <property type="entry name" value="DNA-bd_dom_put_sf"/>
</dbReference>